<feature type="non-terminal residue" evidence="2">
    <location>
        <position position="1"/>
    </location>
</feature>
<dbReference type="OMA" id="TNQSMQY"/>
<sequence>KEDSDISSDDGLFDIKHQQQQQHQQHQQQQQQQQRQQRQQCSQMLLNQSMSTSMSSTIQETNSLATAYNNQLAVATAPGFNFAYNTNQSMQYIPSADMIYMTSYQSL</sequence>
<dbReference type="InParanoid" id="A0A3P7FY65"/>
<proteinExistence type="predicted"/>
<keyword evidence="3" id="KW-1185">Reference proteome</keyword>
<dbReference type="OrthoDB" id="10389406at2759"/>
<reference evidence="2 3" key="1">
    <citation type="submission" date="2018-11" db="EMBL/GenBank/DDBJ databases">
        <authorList>
            <consortium name="Pathogen Informatics"/>
        </authorList>
    </citation>
    <scope>NUCLEOTIDE SEQUENCE [LARGE SCALE GENOMIC DNA]</scope>
</reference>
<gene>
    <name evidence="2" type="ORF">WBA_LOCUS8688</name>
</gene>
<name>A0A3P7FY65_WUCBA</name>
<organism evidence="2 3">
    <name type="scientific">Wuchereria bancrofti</name>
    <dbReference type="NCBI Taxonomy" id="6293"/>
    <lineage>
        <taxon>Eukaryota</taxon>
        <taxon>Metazoa</taxon>
        <taxon>Ecdysozoa</taxon>
        <taxon>Nematoda</taxon>
        <taxon>Chromadorea</taxon>
        <taxon>Rhabditida</taxon>
        <taxon>Spirurina</taxon>
        <taxon>Spiruromorpha</taxon>
        <taxon>Filarioidea</taxon>
        <taxon>Onchocercidae</taxon>
        <taxon>Wuchereria</taxon>
    </lineage>
</organism>
<feature type="compositionally biased region" description="Low complexity" evidence="1">
    <location>
        <begin position="18"/>
        <end position="46"/>
    </location>
</feature>
<feature type="region of interest" description="Disordered" evidence="1">
    <location>
        <begin position="1"/>
        <end position="46"/>
    </location>
</feature>
<dbReference type="Proteomes" id="UP000270924">
    <property type="component" value="Unassembled WGS sequence"/>
</dbReference>
<evidence type="ECO:0000256" key="1">
    <source>
        <dbReference type="SAM" id="MobiDB-lite"/>
    </source>
</evidence>
<dbReference type="AlphaFoldDB" id="A0A3P7FY65"/>
<evidence type="ECO:0000313" key="2">
    <source>
        <dbReference type="EMBL" id="VDM15302.1"/>
    </source>
</evidence>
<dbReference type="EMBL" id="UYWW01007533">
    <property type="protein sequence ID" value="VDM15302.1"/>
    <property type="molecule type" value="Genomic_DNA"/>
</dbReference>
<feature type="compositionally biased region" description="Acidic residues" evidence="1">
    <location>
        <begin position="1"/>
        <end position="12"/>
    </location>
</feature>
<accession>A0A3P7FY65</accession>
<protein>
    <submittedName>
        <fullName evidence="2">Uncharacterized protein</fullName>
    </submittedName>
</protein>
<evidence type="ECO:0000313" key="3">
    <source>
        <dbReference type="Proteomes" id="UP000270924"/>
    </source>
</evidence>